<feature type="transmembrane region" description="Helical" evidence="2">
    <location>
        <begin position="60"/>
        <end position="80"/>
    </location>
</feature>
<feature type="transmembrane region" description="Helical" evidence="2">
    <location>
        <begin position="388"/>
        <end position="407"/>
    </location>
</feature>
<protein>
    <submittedName>
        <fullName evidence="3">MFS transporter</fullName>
    </submittedName>
</protein>
<evidence type="ECO:0000313" key="4">
    <source>
        <dbReference type="Proteomes" id="UP001305498"/>
    </source>
</evidence>
<feature type="transmembrane region" description="Helical" evidence="2">
    <location>
        <begin position="294"/>
        <end position="313"/>
    </location>
</feature>
<reference evidence="3 4" key="1">
    <citation type="submission" date="2023-02" db="EMBL/GenBank/DDBJ databases">
        <title>Microbacterium betulae sp. nov., isolated from birch wood.</title>
        <authorList>
            <person name="Pasciak M."/>
            <person name="Pawlik K.J."/>
            <person name="Martynowski D."/>
            <person name="Laczmanski L."/>
            <person name="Ciekot J."/>
            <person name="Szponar B."/>
            <person name="Wojcik-Fatla A."/>
            <person name="Mackiewicz B."/>
            <person name="Farian E."/>
            <person name="Cholewa G."/>
            <person name="Cholewa A."/>
            <person name="Dutkiewicz J."/>
        </authorList>
    </citation>
    <scope>NUCLEOTIDE SEQUENCE [LARGE SCALE GENOMIC DNA]</scope>
    <source>
        <strain evidence="3 4">AB</strain>
    </source>
</reference>
<dbReference type="Gene3D" id="1.20.1250.20">
    <property type="entry name" value="MFS general substrate transporter like domains"/>
    <property type="match status" value="1"/>
</dbReference>
<organism evidence="3 4">
    <name type="scientific">Microbacterium betulae</name>
    <dbReference type="NCBI Taxonomy" id="2981139"/>
    <lineage>
        <taxon>Bacteria</taxon>
        <taxon>Bacillati</taxon>
        <taxon>Actinomycetota</taxon>
        <taxon>Actinomycetes</taxon>
        <taxon>Micrococcales</taxon>
        <taxon>Microbacteriaceae</taxon>
        <taxon>Microbacterium</taxon>
    </lineage>
</organism>
<dbReference type="InterPro" id="IPR036259">
    <property type="entry name" value="MFS_trans_sf"/>
</dbReference>
<dbReference type="AlphaFoldDB" id="A0AA97I627"/>
<feature type="transmembrane region" description="Helical" evidence="2">
    <location>
        <begin position="319"/>
        <end position="341"/>
    </location>
</feature>
<sequence>MTDTSSTPRVGLSSYRVLPRIAGGSYLAAAALGRLPMSMIPLAILTLASSATGSISTGGFAAAAAALGQAIGAPAGGALADRWGQRTVLLTAVALHVTALGAFTLGIGLLPDTVSVILAALAGFTLPQVGAFSRARWLAIAPGHVPTAFAFEGVVDEIVYIFGPAFVGLIAVIADPRLAVLAAGALVAVFATWFAVHPSHRMVPRRRATRAVAGDGQARPSGSSRLRRRMLIAVAFAGMLSMGFFFAGSQTGLTAFAEQAGVPGSGALLYAAMALGSAVTTMSMVAIPASVGPWTRWCVAAAGMAGGAALMLLSDDVPLVVLSAVVAGAFQGPLLLTIFSVAGSVTELGKGGITMTFTASGTVVGLGAGAAMSGVLSDEFGSAGGFSVVLAASLLLAGLGATAAVIARGRRRREAGAEDPQAPRRRPAR</sequence>
<feature type="transmembrane region" description="Helical" evidence="2">
    <location>
        <begin position="149"/>
        <end position="172"/>
    </location>
</feature>
<evidence type="ECO:0000256" key="2">
    <source>
        <dbReference type="SAM" id="Phobius"/>
    </source>
</evidence>
<dbReference type="GO" id="GO:0022857">
    <property type="term" value="F:transmembrane transporter activity"/>
    <property type="evidence" value="ECO:0007669"/>
    <property type="project" value="InterPro"/>
</dbReference>
<feature type="transmembrane region" description="Helical" evidence="2">
    <location>
        <begin position="116"/>
        <end position="137"/>
    </location>
</feature>
<dbReference type="EMBL" id="CP118157">
    <property type="protein sequence ID" value="WOF23369.1"/>
    <property type="molecule type" value="Genomic_DNA"/>
</dbReference>
<gene>
    <name evidence="3" type="ORF">N8K70_01460</name>
</gene>
<feature type="transmembrane region" description="Helical" evidence="2">
    <location>
        <begin position="267"/>
        <end position="287"/>
    </location>
</feature>
<dbReference type="PANTHER" id="PTHR23542:SF1">
    <property type="entry name" value="MAJOR FACILITATOR SUPERFAMILY (MFS) PROFILE DOMAIN-CONTAINING PROTEIN"/>
    <property type="match status" value="1"/>
</dbReference>
<feature type="transmembrane region" description="Helical" evidence="2">
    <location>
        <begin position="87"/>
        <end position="110"/>
    </location>
</feature>
<keyword evidence="2" id="KW-0472">Membrane</keyword>
<feature type="transmembrane region" description="Helical" evidence="2">
    <location>
        <begin position="230"/>
        <end position="247"/>
    </location>
</feature>
<feature type="transmembrane region" description="Helical" evidence="2">
    <location>
        <begin position="178"/>
        <end position="196"/>
    </location>
</feature>
<evidence type="ECO:0000256" key="1">
    <source>
        <dbReference type="SAM" id="MobiDB-lite"/>
    </source>
</evidence>
<dbReference type="Proteomes" id="UP001305498">
    <property type="component" value="Chromosome"/>
</dbReference>
<evidence type="ECO:0000313" key="3">
    <source>
        <dbReference type="EMBL" id="WOF23369.1"/>
    </source>
</evidence>
<dbReference type="PANTHER" id="PTHR23542">
    <property type="match status" value="1"/>
</dbReference>
<keyword evidence="2" id="KW-0812">Transmembrane</keyword>
<dbReference type="Pfam" id="PF07690">
    <property type="entry name" value="MFS_1"/>
    <property type="match status" value="1"/>
</dbReference>
<feature type="transmembrane region" description="Helical" evidence="2">
    <location>
        <begin position="353"/>
        <end position="376"/>
    </location>
</feature>
<feature type="transmembrane region" description="Helical" evidence="2">
    <location>
        <begin position="26"/>
        <end position="48"/>
    </location>
</feature>
<dbReference type="RefSeq" id="WP_317139840.1">
    <property type="nucleotide sequence ID" value="NZ_CP118157.1"/>
</dbReference>
<proteinExistence type="predicted"/>
<feature type="region of interest" description="Disordered" evidence="1">
    <location>
        <begin position="410"/>
        <end position="429"/>
    </location>
</feature>
<accession>A0AA97I627</accession>
<dbReference type="InterPro" id="IPR011701">
    <property type="entry name" value="MFS"/>
</dbReference>
<keyword evidence="4" id="KW-1185">Reference proteome</keyword>
<keyword evidence="2" id="KW-1133">Transmembrane helix</keyword>
<dbReference type="KEGG" id="mbet:N8K70_01460"/>
<name>A0AA97I627_9MICO</name>
<dbReference type="SUPFAM" id="SSF103473">
    <property type="entry name" value="MFS general substrate transporter"/>
    <property type="match status" value="1"/>
</dbReference>